<dbReference type="PROSITE" id="PS01031">
    <property type="entry name" value="SHSP"/>
    <property type="match status" value="1"/>
</dbReference>
<reference evidence="4 5" key="1">
    <citation type="submission" date="2015-01" db="EMBL/GenBank/DDBJ databases">
        <title>Evolution of Trichinella species and genotypes.</title>
        <authorList>
            <person name="Korhonen P.K."/>
            <person name="Edoardo P."/>
            <person name="Giuseppe L.R."/>
            <person name="Gasser R.B."/>
        </authorList>
    </citation>
    <scope>NUCLEOTIDE SEQUENCE [LARGE SCALE GENOMIC DNA]</scope>
    <source>
        <strain evidence="4">ISS1980</strain>
    </source>
</reference>
<evidence type="ECO:0000256" key="1">
    <source>
        <dbReference type="PROSITE-ProRule" id="PRU00285"/>
    </source>
</evidence>
<organism evidence="4 5">
    <name type="scientific">Trichinella papuae</name>
    <dbReference type="NCBI Taxonomy" id="268474"/>
    <lineage>
        <taxon>Eukaryota</taxon>
        <taxon>Metazoa</taxon>
        <taxon>Ecdysozoa</taxon>
        <taxon>Nematoda</taxon>
        <taxon>Enoplea</taxon>
        <taxon>Dorylaimia</taxon>
        <taxon>Trichinellida</taxon>
        <taxon>Trichinellidae</taxon>
        <taxon>Trichinella</taxon>
    </lineage>
</organism>
<evidence type="ECO:0000259" key="3">
    <source>
        <dbReference type="PROSITE" id="PS01031"/>
    </source>
</evidence>
<accession>A0A0V1LYQ6</accession>
<sequence length="51" mass="5713">LPENANMDDIRCSLGNGVLTVTVPKKEVTATRNKGEGWWESVAWYSMVYVP</sequence>
<evidence type="ECO:0000256" key="2">
    <source>
        <dbReference type="RuleBase" id="RU003616"/>
    </source>
</evidence>
<keyword evidence="4" id="KW-0346">Stress response</keyword>
<dbReference type="Gene3D" id="2.60.40.790">
    <property type="match status" value="1"/>
</dbReference>
<dbReference type="AlphaFoldDB" id="A0A0V1LYQ6"/>
<feature type="non-terminal residue" evidence="4">
    <location>
        <position position="1"/>
    </location>
</feature>
<protein>
    <submittedName>
        <fullName evidence="4">17.8 kDa class I heat shock protein</fullName>
    </submittedName>
</protein>
<dbReference type="InterPro" id="IPR002068">
    <property type="entry name" value="A-crystallin/Hsp20_dom"/>
</dbReference>
<comment type="caution">
    <text evidence="4">The sequence shown here is derived from an EMBL/GenBank/DDBJ whole genome shotgun (WGS) entry which is preliminary data.</text>
</comment>
<dbReference type="Pfam" id="PF00011">
    <property type="entry name" value="HSP20"/>
    <property type="match status" value="1"/>
</dbReference>
<dbReference type="SUPFAM" id="SSF49764">
    <property type="entry name" value="HSP20-like chaperones"/>
    <property type="match status" value="1"/>
</dbReference>
<evidence type="ECO:0000313" key="5">
    <source>
        <dbReference type="Proteomes" id="UP000054843"/>
    </source>
</evidence>
<dbReference type="EMBL" id="JYDO01000951">
    <property type="protein sequence ID" value="KRZ64586.1"/>
    <property type="molecule type" value="Genomic_DNA"/>
</dbReference>
<dbReference type="InterPro" id="IPR008978">
    <property type="entry name" value="HSP20-like_chaperone"/>
</dbReference>
<evidence type="ECO:0000313" key="4">
    <source>
        <dbReference type="EMBL" id="KRZ64586.1"/>
    </source>
</evidence>
<keyword evidence="5" id="KW-1185">Reference proteome</keyword>
<name>A0A0V1LYQ6_9BILA</name>
<gene>
    <name evidence="4" type="ORF">T10_8295</name>
</gene>
<proteinExistence type="inferred from homology"/>
<feature type="domain" description="SHSP" evidence="3">
    <location>
        <begin position="1"/>
        <end position="43"/>
    </location>
</feature>
<dbReference type="Proteomes" id="UP000054843">
    <property type="component" value="Unassembled WGS sequence"/>
</dbReference>
<comment type="similarity">
    <text evidence="1 2">Belongs to the small heat shock protein (HSP20) family.</text>
</comment>